<gene>
    <name evidence="2" type="ORF">CA13_13360</name>
</gene>
<proteinExistence type="predicted"/>
<feature type="transmembrane region" description="Helical" evidence="1">
    <location>
        <begin position="235"/>
        <end position="260"/>
    </location>
</feature>
<evidence type="ECO:0000256" key="1">
    <source>
        <dbReference type="SAM" id="Phobius"/>
    </source>
</evidence>
<evidence type="ECO:0000313" key="2">
    <source>
        <dbReference type="EMBL" id="TWT79925.1"/>
    </source>
</evidence>
<feature type="transmembrane region" description="Helical" evidence="1">
    <location>
        <begin position="105"/>
        <end position="124"/>
    </location>
</feature>
<keyword evidence="1" id="KW-1133">Transmembrane helix</keyword>
<accession>A0A5C5YXY4</accession>
<dbReference type="AlphaFoldDB" id="A0A5C5YXY4"/>
<comment type="caution">
    <text evidence="2">The sequence shown here is derived from an EMBL/GenBank/DDBJ whole genome shotgun (WGS) entry which is preliminary data.</text>
</comment>
<feature type="transmembrane region" description="Helical" evidence="1">
    <location>
        <begin position="209"/>
        <end position="229"/>
    </location>
</feature>
<keyword evidence="1" id="KW-0812">Transmembrane</keyword>
<reference evidence="2 3" key="1">
    <citation type="submission" date="2019-02" db="EMBL/GenBank/DDBJ databases">
        <title>Deep-cultivation of Planctomycetes and their phenomic and genomic characterization uncovers novel biology.</title>
        <authorList>
            <person name="Wiegand S."/>
            <person name="Jogler M."/>
            <person name="Boedeker C."/>
            <person name="Pinto D."/>
            <person name="Vollmers J."/>
            <person name="Rivas-Marin E."/>
            <person name="Kohn T."/>
            <person name="Peeters S.H."/>
            <person name="Heuer A."/>
            <person name="Rast P."/>
            <person name="Oberbeckmann S."/>
            <person name="Bunk B."/>
            <person name="Jeske O."/>
            <person name="Meyerdierks A."/>
            <person name="Storesund J.E."/>
            <person name="Kallscheuer N."/>
            <person name="Luecker S."/>
            <person name="Lage O.M."/>
            <person name="Pohl T."/>
            <person name="Merkel B.J."/>
            <person name="Hornburger P."/>
            <person name="Mueller R.-W."/>
            <person name="Bruemmer F."/>
            <person name="Labrenz M."/>
            <person name="Spormann A.M."/>
            <person name="Op Den Camp H."/>
            <person name="Overmann J."/>
            <person name="Amann R."/>
            <person name="Jetten M.S.M."/>
            <person name="Mascher T."/>
            <person name="Medema M.H."/>
            <person name="Devos D.P."/>
            <person name="Kaster A.-K."/>
            <person name="Ovreas L."/>
            <person name="Rohde M."/>
            <person name="Galperin M.Y."/>
            <person name="Jogler C."/>
        </authorList>
    </citation>
    <scope>NUCLEOTIDE SEQUENCE [LARGE SCALE GENOMIC DNA]</scope>
    <source>
        <strain evidence="2 3">CA13</strain>
    </source>
</reference>
<feature type="transmembrane region" description="Helical" evidence="1">
    <location>
        <begin position="153"/>
        <end position="175"/>
    </location>
</feature>
<protein>
    <submittedName>
        <fullName evidence="2">Uncharacterized protein</fullName>
    </submittedName>
</protein>
<evidence type="ECO:0000313" key="3">
    <source>
        <dbReference type="Proteomes" id="UP000315010"/>
    </source>
</evidence>
<feature type="transmembrane region" description="Helical" evidence="1">
    <location>
        <begin position="181"/>
        <end position="197"/>
    </location>
</feature>
<keyword evidence="3" id="KW-1185">Reference proteome</keyword>
<dbReference type="EMBL" id="SJPJ01000001">
    <property type="protein sequence ID" value="TWT79925.1"/>
    <property type="molecule type" value="Genomic_DNA"/>
</dbReference>
<organism evidence="2 3">
    <name type="scientific">Novipirellula herctigrandis</name>
    <dbReference type="NCBI Taxonomy" id="2527986"/>
    <lineage>
        <taxon>Bacteria</taxon>
        <taxon>Pseudomonadati</taxon>
        <taxon>Planctomycetota</taxon>
        <taxon>Planctomycetia</taxon>
        <taxon>Pirellulales</taxon>
        <taxon>Pirellulaceae</taxon>
        <taxon>Novipirellula</taxon>
    </lineage>
</organism>
<name>A0A5C5YXY4_9BACT</name>
<dbReference type="Proteomes" id="UP000315010">
    <property type="component" value="Unassembled WGS sequence"/>
</dbReference>
<feature type="transmembrane region" description="Helical" evidence="1">
    <location>
        <begin position="41"/>
        <end position="63"/>
    </location>
</feature>
<sequence length="271" mass="29150">MPNSIPSAHNLLGTFNATNILNTPSPSDHPTPQLAGSRFRWFSRGTAVGMLIMAMTNAVSYFFRSSDWSSLIGKPKSTHEAIGFPMIVWEAGNTYGGMFADYPMLGINILVATAIGLIIGLVAAHYRDPLNRMVEDFEAEAAGMNQQPIQFSLFGLMVATTIVAVFTTIASKLAVHPETLIAIYALGPICLVAIAMLPKNLSWQRRVAILMPAAFTLIAVAIAVGNGLGMEFDKVLMGIFLCWTPQSGLAAIALTTSILVHQNRQLRGTSP</sequence>
<keyword evidence="1" id="KW-0472">Membrane</keyword>